<feature type="region of interest" description="Disordered" evidence="7">
    <location>
        <begin position="1"/>
        <end position="26"/>
    </location>
</feature>
<sequence length="174" mass="19667">MYLDQLSNSTDHHNYNHQYQDKNGQFVKEHDRVQHDDDEDMSMISDASSGPPHFHPNDATVAVAAAADAVVYSQYYGYYTPSFYEDTNNITNKSNAKESVSRSKKHHNLCLDDTASSPIYDFSQDNVAPSSHEYSQVYSGANLEGEYSRTKKHFGFFKSSTKGKSGSFLGRKRQ</sequence>
<proteinExistence type="inferred from homology"/>
<evidence type="ECO:0000313" key="8">
    <source>
        <dbReference type="EMBL" id="CAA0840718.1"/>
    </source>
</evidence>
<reference evidence="8" key="1">
    <citation type="submission" date="2019-12" db="EMBL/GenBank/DDBJ databases">
        <authorList>
            <person name="Scholes J."/>
        </authorList>
    </citation>
    <scope>NUCLEOTIDE SEQUENCE</scope>
</reference>
<dbReference type="GO" id="GO:0005737">
    <property type="term" value="C:cytoplasm"/>
    <property type="evidence" value="ECO:0007669"/>
    <property type="project" value="UniProtKB-SubCell"/>
</dbReference>
<dbReference type="InterPro" id="IPR044670">
    <property type="entry name" value="SOFL"/>
</dbReference>
<keyword evidence="4" id="KW-0932">Cytokinin signaling pathway</keyword>
<evidence type="ECO:0000256" key="2">
    <source>
        <dbReference type="ARBA" id="ARBA00022490"/>
    </source>
</evidence>
<evidence type="ECO:0000313" key="9">
    <source>
        <dbReference type="Proteomes" id="UP001153555"/>
    </source>
</evidence>
<protein>
    <submittedName>
        <fullName evidence="8">Uncharacterized protein</fullName>
    </submittedName>
</protein>
<evidence type="ECO:0000256" key="6">
    <source>
        <dbReference type="ARBA" id="ARBA00024199"/>
    </source>
</evidence>
<comment type="subcellular location">
    <subcellularLocation>
        <location evidence="1">Cytoplasm</location>
    </subcellularLocation>
</comment>
<keyword evidence="9" id="KW-1185">Reference proteome</keyword>
<evidence type="ECO:0000256" key="1">
    <source>
        <dbReference type="ARBA" id="ARBA00004496"/>
    </source>
</evidence>
<dbReference type="GO" id="GO:0009691">
    <property type="term" value="P:cytokinin biosynthetic process"/>
    <property type="evidence" value="ECO:0007669"/>
    <property type="project" value="UniProtKB-KW"/>
</dbReference>
<keyword evidence="3" id="KW-0203">Cytokinin biosynthesis</keyword>
<keyword evidence="2" id="KW-0963">Cytoplasm</keyword>
<organism evidence="8 9">
    <name type="scientific">Striga hermonthica</name>
    <name type="common">Purple witchweed</name>
    <name type="synonym">Buchnera hermonthica</name>
    <dbReference type="NCBI Taxonomy" id="68872"/>
    <lineage>
        <taxon>Eukaryota</taxon>
        <taxon>Viridiplantae</taxon>
        <taxon>Streptophyta</taxon>
        <taxon>Embryophyta</taxon>
        <taxon>Tracheophyta</taxon>
        <taxon>Spermatophyta</taxon>
        <taxon>Magnoliopsida</taxon>
        <taxon>eudicotyledons</taxon>
        <taxon>Gunneridae</taxon>
        <taxon>Pentapetalae</taxon>
        <taxon>asterids</taxon>
        <taxon>lamiids</taxon>
        <taxon>Lamiales</taxon>
        <taxon>Orobanchaceae</taxon>
        <taxon>Buchnereae</taxon>
        <taxon>Striga</taxon>
    </lineage>
</organism>
<dbReference type="EMBL" id="CACSLK010034002">
    <property type="protein sequence ID" value="CAA0840718.1"/>
    <property type="molecule type" value="Genomic_DNA"/>
</dbReference>
<dbReference type="OrthoDB" id="759087at2759"/>
<dbReference type="GO" id="GO:0009736">
    <property type="term" value="P:cytokinin-activated signaling pathway"/>
    <property type="evidence" value="ECO:0007669"/>
    <property type="project" value="UniProtKB-KW"/>
</dbReference>
<evidence type="ECO:0000256" key="3">
    <source>
        <dbReference type="ARBA" id="ARBA00022712"/>
    </source>
</evidence>
<dbReference type="AlphaFoldDB" id="A0A9N7NXQ4"/>
<evidence type="ECO:0000256" key="7">
    <source>
        <dbReference type="SAM" id="MobiDB-lite"/>
    </source>
</evidence>
<keyword evidence="5" id="KW-0539">Nucleus</keyword>
<comment type="caution">
    <text evidence="8">The sequence shown here is derived from an EMBL/GenBank/DDBJ whole genome shotgun (WGS) entry which is preliminary data.</text>
</comment>
<dbReference type="PANTHER" id="PTHR33347">
    <property type="entry name" value="OSJNBA0091C07.3 PROTEIN"/>
    <property type="match status" value="1"/>
</dbReference>
<evidence type="ECO:0000256" key="5">
    <source>
        <dbReference type="ARBA" id="ARBA00023242"/>
    </source>
</evidence>
<dbReference type="Proteomes" id="UP001153555">
    <property type="component" value="Unassembled WGS sequence"/>
</dbReference>
<evidence type="ECO:0000256" key="4">
    <source>
        <dbReference type="ARBA" id="ARBA00022864"/>
    </source>
</evidence>
<gene>
    <name evidence="8" type="ORF">SHERM_06759</name>
</gene>
<dbReference type="PANTHER" id="PTHR33347:SF34">
    <property type="entry name" value="PROTEIN SOB FIVE-LIKE 6"/>
    <property type="match status" value="1"/>
</dbReference>
<comment type="similarity">
    <text evidence="6">Belongs to the SOFL plant protein family.</text>
</comment>
<accession>A0A9N7NXQ4</accession>
<name>A0A9N7NXQ4_STRHE</name>